<sequence length="342" mass="39400">MVFSEELMAMGTARSSSKPLHNFTLPYLKWGHQRHLRCMKVEDSSPSSPSVDHRPRRRSREFEFDDSGRHKGKVLLKSNGVDGGAEEEEGIDAVREKIMNDLKTAADKMKDQILREEVYEEEIMEDTHVAAAAVEAAEVRPWNLRTRRAACKAPNKGFRIEEKKPNSSPVNTEIGAKSPKLQRGEKEIKKERPKFAVSLMRKEIEEDFMEMVGHRPPRRPKKRPRIVQKQMDSLFPGLWLTEVTVDSYKVPEGSDEEFQGFCSLTTGIIVYKGRGWLDVVNWGENAILVVSLTAELQAALQLVLLLLKFFYQYYWKHQNCLVLPVKYWKLHRNLLFTSLAND</sequence>
<reference evidence="2 3" key="1">
    <citation type="journal article" date="2017" name="Front. Genet.">
        <title>Draft sequencing of the heterozygous diploid genome of Satsuma (Citrus unshiu Marc.) using a hybrid assembly approach.</title>
        <authorList>
            <person name="Shimizu T."/>
            <person name="Tanizawa Y."/>
            <person name="Mochizuki T."/>
            <person name="Nagasaki H."/>
            <person name="Yoshioka T."/>
            <person name="Toyoda A."/>
            <person name="Fujiyama A."/>
            <person name="Kaminuma E."/>
            <person name="Nakamura Y."/>
        </authorList>
    </citation>
    <scope>NUCLEOTIDE SEQUENCE [LARGE SCALE GENOMIC DNA]</scope>
    <source>
        <strain evidence="3">cv. Miyagawa wase</strain>
    </source>
</reference>
<dbReference type="AlphaFoldDB" id="A0A2H5P5A5"/>
<proteinExistence type="predicted"/>
<evidence type="ECO:0008006" key="4">
    <source>
        <dbReference type="Google" id="ProtNLM"/>
    </source>
</evidence>
<dbReference type="Proteomes" id="UP000236630">
    <property type="component" value="Unassembled WGS sequence"/>
</dbReference>
<organism evidence="2 3">
    <name type="scientific">Citrus unshiu</name>
    <name type="common">Satsuma mandarin</name>
    <name type="synonym">Citrus nobilis var. unshiu</name>
    <dbReference type="NCBI Taxonomy" id="55188"/>
    <lineage>
        <taxon>Eukaryota</taxon>
        <taxon>Viridiplantae</taxon>
        <taxon>Streptophyta</taxon>
        <taxon>Embryophyta</taxon>
        <taxon>Tracheophyta</taxon>
        <taxon>Spermatophyta</taxon>
        <taxon>Magnoliopsida</taxon>
        <taxon>eudicotyledons</taxon>
        <taxon>Gunneridae</taxon>
        <taxon>Pentapetalae</taxon>
        <taxon>rosids</taxon>
        <taxon>malvids</taxon>
        <taxon>Sapindales</taxon>
        <taxon>Rutaceae</taxon>
        <taxon>Aurantioideae</taxon>
        <taxon>Citrus</taxon>
    </lineage>
</organism>
<evidence type="ECO:0000313" key="2">
    <source>
        <dbReference type="EMBL" id="GAY47559.1"/>
    </source>
</evidence>
<feature type="region of interest" description="Disordered" evidence="1">
    <location>
        <begin position="41"/>
        <end position="66"/>
    </location>
</feature>
<keyword evidence="3" id="KW-1185">Reference proteome</keyword>
<dbReference type="EMBL" id="BDQV01000039">
    <property type="protein sequence ID" value="GAY47559.1"/>
    <property type="molecule type" value="Genomic_DNA"/>
</dbReference>
<feature type="region of interest" description="Disordered" evidence="1">
    <location>
        <begin position="159"/>
        <end position="187"/>
    </location>
</feature>
<gene>
    <name evidence="2" type="ORF">CUMW_105340</name>
</gene>
<dbReference type="Pfam" id="PF07797">
    <property type="entry name" value="DUF1639"/>
    <property type="match status" value="1"/>
</dbReference>
<evidence type="ECO:0000256" key="1">
    <source>
        <dbReference type="SAM" id="MobiDB-lite"/>
    </source>
</evidence>
<accession>A0A2H5P5A5</accession>
<dbReference type="InterPro" id="IPR012438">
    <property type="entry name" value="DUF1639"/>
</dbReference>
<dbReference type="PANTHER" id="PTHR33130">
    <property type="entry name" value="PUTATIVE (DUF1639)-RELATED"/>
    <property type="match status" value="1"/>
</dbReference>
<protein>
    <recommendedName>
        <fullName evidence="4">DUF1639 domain-containing protein</fullName>
    </recommendedName>
</protein>
<evidence type="ECO:0000313" key="3">
    <source>
        <dbReference type="Proteomes" id="UP000236630"/>
    </source>
</evidence>
<dbReference type="STRING" id="55188.A0A2H5P5A5"/>
<dbReference type="PANTHER" id="PTHR33130:SF43">
    <property type="entry name" value="OS01G0688600 PROTEIN"/>
    <property type="match status" value="1"/>
</dbReference>
<comment type="caution">
    <text evidence="2">The sequence shown here is derived from an EMBL/GenBank/DDBJ whole genome shotgun (WGS) entry which is preliminary data.</text>
</comment>
<name>A0A2H5P5A5_CITUN</name>